<evidence type="ECO:0000313" key="3">
    <source>
        <dbReference type="EMBL" id="RWY49524.1"/>
    </source>
</evidence>
<keyword evidence="4" id="KW-1185">Reference proteome</keyword>
<dbReference type="PANTHER" id="PTHR15108">
    <property type="entry name" value="N-ACYLGLUCOSAMINE-2-EPIMERASE"/>
    <property type="match status" value="1"/>
</dbReference>
<dbReference type="SUPFAM" id="SSF48208">
    <property type="entry name" value="Six-hairpin glycosidases"/>
    <property type="match status" value="1"/>
</dbReference>
<accession>A0A444ML37</accession>
<dbReference type="GO" id="GO:0016853">
    <property type="term" value="F:isomerase activity"/>
    <property type="evidence" value="ECO:0007669"/>
    <property type="project" value="UniProtKB-KW"/>
</dbReference>
<evidence type="ECO:0000256" key="1">
    <source>
        <dbReference type="ARBA" id="ARBA00008558"/>
    </source>
</evidence>
<evidence type="ECO:0000256" key="2">
    <source>
        <dbReference type="ARBA" id="ARBA00023235"/>
    </source>
</evidence>
<keyword evidence="2" id="KW-0413">Isomerase</keyword>
<comment type="similarity">
    <text evidence="1">Belongs to the N-acylglucosamine 2-epimerase family.</text>
</comment>
<dbReference type="GO" id="GO:0005975">
    <property type="term" value="P:carbohydrate metabolic process"/>
    <property type="evidence" value="ECO:0007669"/>
    <property type="project" value="InterPro"/>
</dbReference>
<protein>
    <submittedName>
        <fullName evidence="3">N-acylglucosamine 2-epimerase</fullName>
    </submittedName>
</protein>
<organism evidence="3 4">
    <name type="scientific">Mucilaginibacter gilvus</name>
    <dbReference type="NCBI Taxonomy" id="2305909"/>
    <lineage>
        <taxon>Bacteria</taxon>
        <taxon>Pseudomonadati</taxon>
        <taxon>Bacteroidota</taxon>
        <taxon>Sphingobacteriia</taxon>
        <taxon>Sphingobacteriales</taxon>
        <taxon>Sphingobacteriaceae</taxon>
        <taxon>Mucilaginibacter</taxon>
    </lineage>
</organism>
<proteinExistence type="inferred from homology"/>
<dbReference type="Proteomes" id="UP000286701">
    <property type="component" value="Unassembled WGS sequence"/>
</dbReference>
<sequence>MKRSMVDELLKPWYPAAIDTTYGGFLSTFTFEFKPQGAQDKMIVTQARHVWSNARAAELYPSVSYYSKGAAQGYQFLKNVLWDKQYGGFHTYTDRQGKPKSGGFAPKEAYGNSFALYAIAAYYHQSGDTGALNLAIKQFHWLEQHSHDPMYKGYYQHMQLDGTPIQRSASTPPHAETGYKDQNTSIHLLEAFSELYRVWPDKLLKERLQEMLFLIRDKIVTPKGNLGLFFQPDWTPVSFRDSSQAVTLSYHSLDHVSFGHDVETAYLMLEASHLLGLKNDITTQTVAKRMLDHALKNGWDNATGGFYDEGYYFKDKPGITIIADTKNWWAQAEGLNTLLMFDDMYPNDTLQYGQKFYKLWNYVQTNLIDHEHGDWYQGGIDKQPNYKPALKGQIWKGTYHVLRAFINCTNRLQPDHAAPSVPKKLTVTGKGIHKQLGWMPAHDNAGLAGYNIYCNGQRIAFTPLTHWRPIAGQAWPKGKLFIKAVDLEENESKTAVLKK</sequence>
<dbReference type="EMBL" id="SBIW01000008">
    <property type="protein sequence ID" value="RWY49524.1"/>
    <property type="molecule type" value="Genomic_DNA"/>
</dbReference>
<dbReference type="InterPro" id="IPR010819">
    <property type="entry name" value="AGE/CE"/>
</dbReference>
<dbReference type="OrthoDB" id="5141876at2"/>
<dbReference type="InterPro" id="IPR012341">
    <property type="entry name" value="6hp_glycosidase-like_sf"/>
</dbReference>
<evidence type="ECO:0000313" key="4">
    <source>
        <dbReference type="Proteomes" id="UP000286701"/>
    </source>
</evidence>
<dbReference type="InterPro" id="IPR008928">
    <property type="entry name" value="6-hairpin_glycosidase_sf"/>
</dbReference>
<dbReference type="AlphaFoldDB" id="A0A444ML37"/>
<reference evidence="3 4" key="1">
    <citation type="submission" date="2019-01" db="EMBL/GenBank/DDBJ databases">
        <title>Mucilaginibacter antarcticum sp. nov., isolated from antarctic soil.</title>
        <authorList>
            <person name="Yan Y.-Q."/>
            <person name="Du Z.-J."/>
        </authorList>
    </citation>
    <scope>NUCLEOTIDE SEQUENCE [LARGE SCALE GENOMIC DNA]</scope>
    <source>
        <strain evidence="3 4">F01003</strain>
    </source>
</reference>
<comment type="caution">
    <text evidence="3">The sequence shown here is derived from an EMBL/GenBank/DDBJ whole genome shotgun (WGS) entry which is preliminary data.</text>
</comment>
<name>A0A444ML37_9SPHI</name>
<gene>
    <name evidence="3" type="ORF">EPL05_18495</name>
</gene>
<dbReference type="Pfam" id="PF07221">
    <property type="entry name" value="GlcNAc_2-epim"/>
    <property type="match status" value="1"/>
</dbReference>
<dbReference type="Gene3D" id="1.50.10.10">
    <property type="match status" value="1"/>
</dbReference>